<dbReference type="OrthoDB" id="2752352at2759"/>
<feature type="transmembrane region" description="Helical" evidence="1">
    <location>
        <begin position="127"/>
        <end position="148"/>
    </location>
</feature>
<sequence>MESYGLSMAAAGIVPTYDSLAINSYGRVASAAFIVYDYSITFDKEVEMFWQDMYSKKKLTGATALFLVNRYLVLILRIANLVGFVPMTDQKCALATRVALAFTLLQYIPWAAFAAMRAYALSRNKPLSALILVLSMTTTGINMSLFPFGFTGYVDPIFGCTVIDPIPLKLSRT</sequence>
<dbReference type="AlphaFoldDB" id="A0A4Q9M985"/>
<reference evidence="3" key="1">
    <citation type="submission" date="2019-01" db="EMBL/GenBank/DDBJ databases">
        <title>Draft genome sequences of three monokaryotic isolates of the white-rot basidiomycete fungus Dichomitus squalens.</title>
        <authorList>
            <consortium name="DOE Joint Genome Institute"/>
            <person name="Lopez S.C."/>
            <person name="Andreopoulos B."/>
            <person name="Pangilinan J."/>
            <person name="Lipzen A."/>
            <person name="Riley R."/>
            <person name="Ahrendt S."/>
            <person name="Ng V."/>
            <person name="Barry K."/>
            <person name="Daum C."/>
            <person name="Grigoriev I.V."/>
            <person name="Hilden K.S."/>
            <person name="Makela M.R."/>
            <person name="de Vries R.P."/>
        </authorList>
    </citation>
    <scope>NUCLEOTIDE SEQUENCE [LARGE SCALE GENOMIC DNA]</scope>
    <source>
        <strain evidence="3">OM18370.1</strain>
    </source>
</reference>
<feature type="domain" description="DUF6533" evidence="2">
    <location>
        <begin position="25"/>
        <end position="75"/>
    </location>
</feature>
<organism evidence="3">
    <name type="scientific">Dichomitus squalens</name>
    <dbReference type="NCBI Taxonomy" id="114155"/>
    <lineage>
        <taxon>Eukaryota</taxon>
        <taxon>Fungi</taxon>
        <taxon>Dikarya</taxon>
        <taxon>Basidiomycota</taxon>
        <taxon>Agaricomycotina</taxon>
        <taxon>Agaricomycetes</taxon>
        <taxon>Polyporales</taxon>
        <taxon>Polyporaceae</taxon>
        <taxon>Dichomitus</taxon>
    </lineage>
</organism>
<keyword evidence="1" id="KW-1133">Transmembrane helix</keyword>
<protein>
    <recommendedName>
        <fullName evidence="2">DUF6533 domain-containing protein</fullName>
    </recommendedName>
</protein>
<gene>
    <name evidence="3" type="ORF">BD311DRAFT_781509</name>
</gene>
<keyword evidence="1" id="KW-0472">Membrane</keyword>
<name>A0A4Q9M985_9APHY</name>
<evidence type="ECO:0000256" key="1">
    <source>
        <dbReference type="SAM" id="Phobius"/>
    </source>
</evidence>
<dbReference type="EMBL" id="ML143497">
    <property type="protein sequence ID" value="TBU23700.1"/>
    <property type="molecule type" value="Genomic_DNA"/>
</dbReference>
<evidence type="ECO:0000313" key="3">
    <source>
        <dbReference type="EMBL" id="TBU23700.1"/>
    </source>
</evidence>
<feature type="transmembrane region" description="Helical" evidence="1">
    <location>
        <begin position="99"/>
        <end position="120"/>
    </location>
</feature>
<feature type="transmembrane region" description="Helical" evidence="1">
    <location>
        <begin position="59"/>
        <end position="79"/>
    </location>
</feature>
<dbReference type="Pfam" id="PF20151">
    <property type="entry name" value="DUF6533"/>
    <property type="match status" value="1"/>
</dbReference>
<dbReference type="Proteomes" id="UP000292957">
    <property type="component" value="Unassembled WGS sequence"/>
</dbReference>
<evidence type="ECO:0000259" key="2">
    <source>
        <dbReference type="Pfam" id="PF20151"/>
    </source>
</evidence>
<accession>A0A4Q9M985</accession>
<dbReference type="InterPro" id="IPR045340">
    <property type="entry name" value="DUF6533"/>
</dbReference>
<keyword evidence="1" id="KW-0812">Transmembrane</keyword>
<proteinExistence type="predicted"/>